<keyword evidence="4" id="KW-0479">Metal-binding</keyword>
<feature type="compositionally biased region" description="Basic and acidic residues" evidence="5">
    <location>
        <begin position="220"/>
        <end position="239"/>
    </location>
</feature>
<dbReference type="HAMAP" id="MF_00063">
    <property type="entry name" value="CysH"/>
    <property type="match status" value="1"/>
</dbReference>
<evidence type="ECO:0000313" key="8">
    <source>
        <dbReference type="Proteomes" id="UP001162891"/>
    </source>
</evidence>
<comment type="catalytic activity">
    <reaction evidence="4">
        <text>[thioredoxin]-disulfide + sulfite + AMP + 2 H(+) = adenosine 5'-phosphosulfate + [thioredoxin]-dithiol</text>
        <dbReference type="Rhea" id="RHEA:21976"/>
        <dbReference type="Rhea" id="RHEA-COMP:10698"/>
        <dbReference type="Rhea" id="RHEA-COMP:10700"/>
        <dbReference type="ChEBI" id="CHEBI:15378"/>
        <dbReference type="ChEBI" id="CHEBI:17359"/>
        <dbReference type="ChEBI" id="CHEBI:29950"/>
        <dbReference type="ChEBI" id="CHEBI:50058"/>
        <dbReference type="ChEBI" id="CHEBI:58243"/>
        <dbReference type="ChEBI" id="CHEBI:456215"/>
        <dbReference type="EC" id="1.8.4.10"/>
    </reaction>
</comment>
<evidence type="ECO:0000256" key="1">
    <source>
        <dbReference type="ARBA" id="ARBA00009732"/>
    </source>
</evidence>
<dbReference type="PANTHER" id="PTHR46509">
    <property type="entry name" value="PHOSPHOADENOSINE PHOSPHOSULFATE REDUCTASE"/>
    <property type="match status" value="1"/>
</dbReference>
<dbReference type="Gene3D" id="3.40.50.620">
    <property type="entry name" value="HUPs"/>
    <property type="match status" value="1"/>
</dbReference>
<sequence>MSVVGKDALAALAADLEGKAPEEILAAVAPRFPAGRIQLANSFGEEDCVLVDVIARARLPVGIFTLDTGYLFAETYALWTRLEERYGVSIEAIRPDAPLVVPGRPPPWEEDPDACCHVRKVVPLRSQLARLDAWVTGIRRDQTPDRASARVVEWDARFGLVKVNPLAAWTAERVREHVRRFEVPTNPLHAQGYASIGCAPCTSPVGPGEDPRAGRWRGKEKKECGLHVERTPGGEPRRS</sequence>
<dbReference type="EMBL" id="AP025591">
    <property type="protein sequence ID" value="BDG01181.1"/>
    <property type="molecule type" value="Genomic_DNA"/>
</dbReference>
<dbReference type="NCBIfam" id="TIGR00434">
    <property type="entry name" value="cysH"/>
    <property type="match status" value="1"/>
</dbReference>
<dbReference type="PANTHER" id="PTHR46509:SF1">
    <property type="entry name" value="PHOSPHOADENOSINE PHOSPHOSULFATE REDUCTASE"/>
    <property type="match status" value="1"/>
</dbReference>
<feature type="binding site" evidence="4">
    <location>
        <position position="201"/>
    </location>
    <ligand>
        <name>[4Fe-4S] cluster</name>
        <dbReference type="ChEBI" id="CHEBI:49883"/>
    </ligand>
</feature>
<evidence type="ECO:0000313" key="7">
    <source>
        <dbReference type="EMBL" id="BDG01181.1"/>
    </source>
</evidence>
<evidence type="ECO:0000256" key="4">
    <source>
        <dbReference type="HAMAP-Rule" id="MF_00063"/>
    </source>
</evidence>
<dbReference type="InterPro" id="IPR014729">
    <property type="entry name" value="Rossmann-like_a/b/a_fold"/>
</dbReference>
<dbReference type="RefSeq" id="WP_248357576.1">
    <property type="nucleotide sequence ID" value="NZ_AP025591.1"/>
</dbReference>
<feature type="region of interest" description="Disordered" evidence="5">
    <location>
        <begin position="205"/>
        <end position="239"/>
    </location>
</feature>
<comment type="function">
    <text evidence="4">Catalyzes the formation of sulfite from adenosine 5'-phosphosulfate (APS) using thioredoxin as an electron donor.</text>
</comment>
<accession>A0ABM7WNY7</accession>
<feature type="binding site" evidence="4">
    <location>
        <position position="115"/>
    </location>
    <ligand>
        <name>[4Fe-4S] cluster</name>
        <dbReference type="ChEBI" id="CHEBI:49883"/>
    </ligand>
</feature>
<dbReference type="EC" id="1.8.4.10" evidence="4"/>
<evidence type="ECO:0000256" key="5">
    <source>
        <dbReference type="SAM" id="MobiDB-lite"/>
    </source>
</evidence>
<feature type="binding site" evidence="4">
    <location>
        <position position="116"/>
    </location>
    <ligand>
        <name>[4Fe-4S] cluster</name>
        <dbReference type="ChEBI" id="CHEBI:49883"/>
    </ligand>
</feature>
<proteinExistence type="inferred from homology"/>
<feature type="binding site" evidence="4">
    <location>
        <position position="198"/>
    </location>
    <ligand>
        <name>[4Fe-4S] cluster</name>
        <dbReference type="ChEBI" id="CHEBI:49883"/>
    </ligand>
</feature>
<keyword evidence="4" id="KW-0963">Cytoplasm</keyword>
<dbReference type="InterPro" id="IPR004511">
    <property type="entry name" value="PAPS/APS_Rdtase"/>
</dbReference>
<keyword evidence="4" id="KW-0411">Iron-sulfur</keyword>
<comment type="similarity">
    <text evidence="1 4">Belongs to the PAPS reductase family. CysH subfamily.</text>
</comment>
<feature type="active site" description="Nucleophile; cysteine thiosulfonate intermediate" evidence="4">
    <location>
        <position position="224"/>
    </location>
</feature>
<evidence type="ECO:0000256" key="2">
    <source>
        <dbReference type="ARBA" id="ARBA00023002"/>
    </source>
</evidence>
<dbReference type="InterPro" id="IPR002500">
    <property type="entry name" value="PAPS_reduct_dom"/>
</dbReference>
<dbReference type="PIRSF" id="PIRSF000857">
    <property type="entry name" value="PAPS_reductase"/>
    <property type="match status" value="1"/>
</dbReference>
<gene>
    <name evidence="4" type="primary">cysH</name>
    <name evidence="7" type="ORF">AMOR_01770</name>
</gene>
<evidence type="ECO:0000259" key="6">
    <source>
        <dbReference type="Pfam" id="PF01507"/>
    </source>
</evidence>
<comment type="pathway">
    <text evidence="3 4">Sulfur metabolism; hydrogen sulfide biosynthesis; sulfite from sulfate.</text>
</comment>
<comment type="cofactor">
    <cofactor evidence="4">
        <name>[4Fe-4S] cluster</name>
        <dbReference type="ChEBI" id="CHEBI:49883"/>
    </cofactor>
    <text evidence="4">Binds 1 [4Fe-4S] cluster per subunit.</text>
</comment>
<dbReference type="Proteomes" id="UP001162891">
    <property type="component" value="Chromosome"/>
</dbReference>
<feature type="domain" description="Phosphoadenosine phosphosulphate reductase" evidence="6">
    <location>
        <begin position="38"/>
        <end position="204"/>
    </location>
</feature>
<dbReference type="NCBIfam" id="NF002537">
    <property type="entry name" value="PRK02090.1"/>
    <property type="match status" value="1"/>
</dbReference>
<dbReference type="CDD" id="cd23945">
    <property type="entry name" value="PAPS_reductase"/>
    <property type="match status" value="1"/>
</dbReference>
<keyword evidence="8" id="KW-1185">Reference proteome</keyword>
<comment type="subcellular location">
    <subcellularLocation>
        <location evidence="4">Cytoplasm</location>
    </subcellularLocation>
</comment>
<protein>
    <recommendedName>
        <fullName evidence="4">Adenosine 5'-phosphosulfate reductase</fullName>
        <shortName evidence="4">APS reductase</shortName>
        <ecNumber evidence="4">1.8.4.10</ecNumber>
    </recommendedName>
    <alternativeName>
        <fullName evidence="4">5'-adenylylsulfate reductase</fullName>
    </alternativeName>
    <alternativeName>
        <fullName evidence="4">Thioredoxin-dependent 5'-adenylylsulfate reductase</fullName>
    </alternativeName>
</protein>
<dbReference type="Pfam" id="PF01507">
    <property type="entry name" value="PAPS_reduct"/>
    <property type="match status" value="1"/>
</dbReference>
<name>A0ABM7WNY7_9BACT</name>
<keyword evidence="2 4" id="KW-0560">Oxidoreductase</keyword>
<reference evidence="8" key="1">
    <citation type="journal article" date="2022" name="Int. J. Syst. Evol. Microbiol.">
        <title>Anaeromyxobacter oryzae sp. nov., Anaeromyxobacter diazotrophicus sp. nov. and Anaeromyxobacter paludicola sp. nov., isolated from paddy soils.</title>
        <authorList>
            <person name="Itoh H."/>
            <person name="Xu Z."/>
            <person name="Mise K."/>
            <person name="Masuda Y."/>
            <person name="Ushijima N."/>
            <person name="Hayakawa C."/>
            <person name="Shiratori Y."/>
            <person name="Senoo K."/>
        </authorList>
    </citation>
    <scope>NUCLEOTIDE SEQUENCE [LARGE SCALE GENOMIC DNA]</scope>
    <source>
        <strain evidence="8">Red232</strain>
    </source>
</reference>
<evidence type="ECO:0000256" key="3">
    <source>
        <dbReference type="ARBA" id="ARBA00024327"/>
    </source>
</evidence>
<keyword evidence="4" id="KW-0408">Iron</keyword>
<organism evidence="7 8">
    <name type="scientific">Anaeromyxobacter oryzae</name>
    <dbReference type="NCBI Taxonomy" id="2918170"/>
    <lineage>
        <taxon>Bacteria</taxon>
        <taxon>Pseudomonadati</taxon>
        <taxon>Myxococcota</taxon>
        <taxon>Myxococcia</taxon>
        <taxon>Myxococcales</taxon>
        <taxon>Cystobacterineae</taxon>
        <taxon>Anaeromyxobacteraceae</taxon>
        <taxon>Anaeromyxobacter</taxon>
    </lineage>
</organism>
<dbReference type="SUPFAM" id="SSF52402">
    <property type="entry name" value="Adenine nucleotide alpha hydrolases-like"/>
    <property type="match status" value="1"/>
</dbReference>